<dbReference type="Proteomes" id="UP000231414">
    <property type="component" value="Unassembled WGS sequence"/>
</dbReference>
<reference evidence="3" key="1">
    <citation type="submission" date="2017-09" db="EMBL/GenBank/DDBJ databases">
        <title>Depth-based differentiation of microbial function through sediment-hosted aquifers and enrichment of novel symbionts in the deep terrestrial subsurface.</title>
        <authorList>
            <person name="Probst A.J."/>
            <person name="Ladd B."/>
            <person name="Jarett J.K."/>
            <person name="Geller-Mcgrath D.E."/>
            <person name="Sieber C.M.K."/>
            <person name="Emerson J.B."/>
            <person name="Anantharaman K."/>
            <person name="Thomas B.C."/>
            <person name="Malmstrom R."/>
            <person name="Stieglmeier M."/>
            <person name="Klingl A."/>
            <person name="Woyke T."/>
            <person name="Ryan C.M."/>
            <person name="Banfield J.F."/>
        </authorList>
    </citation>
    <scope>NUCLEOTIDE SEQUENCE [LARGE SCALE GENOMIC DNA]</scope>
</reference>
<name>A0A2H0X715_UNCKA</name>
<dbReference type="AlphaFoldDB" id="A0A2H0X715"/>
<protein>
    <submittedName>
        <fullName evidence="2">Uncharacterized protein</fullName>
    </submittedName>
</protein>
<evidence type="ECO:0000313" key="3">
    <source>
        <dbReference type="Proteomes" id="UP000231414"/>
    </source>
</evidence>
<evidence type="ECO:0000256" key="1">
    <source>
        <dbReference type="SAM" id="MobiDB-lite"/>
    </source>
</evidence>
<accession>A0A2H0X715</accession>
<feature type="compositionally biased region" description="Polar residues" evidence="1">
    <location>
        <begin position="1"/>
        <end position="33"/>
    </location>
</feature>
<proteinExistence type="predicted"/>
<comment type="caution">
    <text evidence="2">The sequence shown here is derived from an EMBL/GenBank/DDBJ whole genome shotgun (WGS) entry which is preliminary data.</text>
</comment>
<gene>
    <name evidence="2" type="ORF">COT52_02310</name>
</gene>
<organism evidence="2 3">
    <name type="scientific">candidate division WWE3 bacterium CG08_land_8_20_14_0_20_43_13</name>
    <dbReference type="NCBI Taxonomy" id="1975087"/>
    <lineage>
        <taxon>Bacteria</taxon>
        <taxon>Katanobacteria</taxon>
    </lineage>
</organism>
<dbReference type="EMBL" id="PEYW01000033">
    <property type="protein sequence ID" value="PIS20720.1"/>
    <property type="molecule type" value="Genomic_DNA"/>
</dbReference>
<evidence type="ECO:0000313" key="2">
    <source>
        <dbReference type="EMBL" id="PIS20720.1"/>
    </source>
</evidence>
<sequence length="559" mass="61660">MERSSNVTEASSQFKIRITPRTQPSQAGQTREQVAQEAYRAMAKEATPESIAAETIAINRAEAARTRNLPPMERQRIRNEVMNAAARSMAAEATPQAAEEEKKIIEAAKAEGVIKPTIFKQLNNLMDSVEQSEPAETLQSQEIAVAKAIVEQGQVGRFAAWTNALDADTILRVDKAYRVPKIIKDRLKKAKINSPEGDVAPIIVGERWNVHNVFALSAGHTEIEKALKEAVQTTTKALPKHASDLVKASKTGQVGYKEEVAQLKALLVDRASLELTVKMAEGKRDYDKINPYSGVLTVENIRDMGELLEETANYVGKTKPVVAETFASLARVSGHIADLAESAGERRHAAHLKKLEESVGKEGIVSQNQIQAAVEKIRASGEFDPQKVNTAELADQIKEATLDRVRTQLEQNPEAKSHLPEALRRKVGAGEVDDVAAELLNRSDQEFTRRGTDLLVTMGLMNQVLTEAGMEEDAAQEFVVFLATEQALARMVYLSREEEVRANALMLQWKTLRNAFDSERDGTASEKIIARKLMESNIPDASNILARSLQTYVETRVGY</sequence>
<feature type="region of interest" description="Disordered" evidence="1">
    <location>
        <begin position="1"/>
        <end position="41"/>
    </location>
</feature>